<accession>A0A2A4I939</accession>
<evidence type="ECO:0000313" key="3">
    <source>
        <dbReference type="Proteomes" id="UP000218323"/>
    </source>
</evidence>
<gene>
    <name evidence="2" type="ORF">COA07_11015</name>
</gene>
<keyword evidence="1" id="KW-0472">Membrane</keyword>
<comment type="caution">
    <text evidence="2">The sequence shown here is derived from an EMBL/GenBank/DDBJ whole genome shotgun (WGS) entry which is preliminary data.</text>
</comment>
<dbReference type="EMBL" id="NWVC01000004">
    <property type="protein sequence ID" value="PCG14302.1"/>
    <property type="molecule type" value="Genomic_DNA"/>
</dbReference>
<sequence length="59" mass="6757">MAVRNIPAFCNVVRVAERPFGLRSIFSISLFAVMAVPMWRATDWVVVLRLRRRVKGLPS</sequence>
<evidence type="ECO:0000256" key="1">
    <source>
        <dbReference type="SAM" id="Phobius"/>
    </source>
</evidence>
<dbReference type="Proteomes" id="UP000218323">
    <property type="component" value="Unassembled WGS sequence"/>
</dbReference>
<protein>
    <submittedName>
        <fullName evidence="2">Uncharacterized protein</fullName>
    </submittedName>
</protein>
<proteinExistence type="predicted"/>
<keyword evidence="3" id="KW-1185">Reference proteome</keyword>
<reference evidence="2 3" key="1">
    <citation type="submission" date="2017-09" db="EMBL/GenBank/DDBJ databases">
        <title>Sphingomonas adhaesiva DSM 7418, whole genome shotgun sequence.</title>
        <authorList>
            <person name="Feng G."/>
            <person name="Zhu H."/>
        </authorList>
    </citation>
    <scope>NUCLEOTIDE SEQUENCE [LARGE SCALE GENOMIC DNA]</scope>
    <source>
        <strain evidence="2 3">DSM 7418</strain>
    </source>
</reference>
<dbReference type="AlphaFoldDB" id="A0A2A4I939"/>
<keyword evidence="1" id="KW-0812">Transmembrane</keyword>
<name>A0A2A4I939_9SPHN</name>
<evidence type="ECO:0000313" key="2">
    <source>
        <dbReference type="EMBL" id="PCG14302.1"/>
    </source>
</evidence>
<feature type="transmembrane region" description="Helical" evidence="1">
    <location>
        <begin position="20"/>
        <end position="39"/>
    </location>
</feature>
<keyword evidence="1" id="KW-1133">Transmembrane helix</keyword>
<organism evidence="2 3">
    <name type="scientific">Sphingomonas adhaesiva</name>
    <dbReference type="NCBI Taxonomy" id="28212"/>
    <lineage>
        <taxon>Bacteria</taxon>
        <taxon>Pseudomonadati</taxon>
        <taxon>Pseudomonadota</taxon>
        <taxon>Alphaproteobacteria</taxon>
        <taxon>Sphingomonadales</taxon>
        <taxon>Sphingomonadaceae</taxon>
        <taxon>Sphingomonas</taxon>
    </lineage>
</organism>